<comment type="caution">
    <text evidence="1">The sequence shown here is derived from an EMBL/GenBank/DDBJ whole genome shotgun (WGS) entry which is preliminary data.</text>
</comment>
<evidence type="ECO:0000313" key="2">
    <source>
        <dbReference type="Proteomes" id="UP000586827"/>
    </source>
</evidence>
<dbReference type="Proteomes" id="UP000586827">
    <property type="component" value="Unassembled WGS sequence"/>
</dbReference>
<dbReference type="EMBL" id="JABELX010000029">
    <property type="protein sequence ID" value="NNH75841.1"/>
    <property type="molecule type" value="Genomic_DNA"/>
</dbReference>
<organism evidence="1 2">
    <name type="scientific">Nocardia uniformis</name>
    <dbReference type="NCBI Taxonomy" id="53432"/>
    <lineage>
        <taxon>Bacteria</taxon>
        <taxon>Bacillati</taxon>
        <taxon>Actinomycetota</taxon>
        <taxon>Actinomycetes</taxon>
        <taxon>Mycobacteriales</taxon>
        <taxon>Nocardiaceae</taxon>
        <taxon>Nocardia</taxon>
    </lineage>
</organism>
<keyword evidence="2" id="KW-1185">Reference proteome</keyword>
<evidence type="ECO:0000313" key="1">
    <source>
        <dbReference type="EMBL" id="NNH75841.1"/>
    </source>
</evidence>
<name>A0A849CKV4_9NOCA</name>
<dbReference type="RefSeq" id="WP_170264421.1">
    <property type="nucleotide sequence ID" value="NZ_JABELX010000029.1"/>
</dbReference>
<gene>
    <name evidence="1" type="ORF">HLB23_39335</name>
</gene>
<protein>
    <submittedName>
        <fullName evidence="1">Uncharacterized protein</fullName>
    </submittedName>
</protein>
<proteinExistence type="predicted"/>
<reference evidence="1 2" key="1">
    <citation type="submission" date="2020-05" db="EMBL/GenBank/DDBJ databases">
        <title>MicrobeNet Type strains.</title>
        <authorList>
            <person name="Nicholson A.C."/>
        </authorList>
    </citation>
    <scope>NUCLEOTIDE SEQUENCE [LARGE SCALE GENOMIC DNA]</scope>
    <source>
        <strain evidence="1 2">JCM 3224</strain>
    </source>
</reference>
<dbReference type="AlphaFoldDB" id="A0A849CKV4"/>
<sequence length="235" mass="26088">MAVGDGEAAGEIPVVPMEFDATFLARFGQSQGLMPTLFRTDTTWTLPALLEKVVWLDKRLELIALFDPNDPASRWCGSLVIDDPDASSRCHLWMAVRATTDDHGQRVVRGVIADISAIVAAPDRDPMTEHLSARTPRGHGSALMDLGTTLMHSFSCCEDPRMALWRHRNPQIHPADMMGLLQVLADLAANRPAQFALRIRFVDEESWTTLRAACVPLANYSRPQANIDFWLEPAN</sequence>
<accession>A0A849CKV4</accession>